<name>A0ACC4CFP7_POPAL</name>
<protein>
    <submittedName>
        <fullName evidence="1">Uncharacterized protein</fullName>
    </submittedName>
</protein>
<accession>A0ACC4CFP7</accession>
<proteinExistence type="predicted"/>
<dbReference type="EMBL" id="RCHU02000004">
    <property type="protein sequence ID" value="KAL3596277.1"/>
    <property type="molecule type" value="Genomic_DNA"/>
</dbReference>
<dbReference type="Proteomes" id="UP000309997">
    <property type="component" value="Unassembled WGS sequence"/>
</dbReference>
<organism evidence="1 2">
    <name type="scientific">Populus alba</name>
    <name type="common">White poplar</name>
    <dbReference type="NCBI Taxonomy" id="43335"/>
    <lineage>
        <taxon>Eukaryota</taxon>
        <taxon>Viridiplantae</taxon>
        <taxon>Streptophyta</taxon>
        <taxon>Embryophyta</taxon>
        <taxon>Tracheophyta</taxon>
        <taxon>Spermatophyta</taxon>
        <taxon>Magnoliopsida</taxon>
        <taxon>eudicotyledons</taxon>
        <taxon>Gunneridae</taxon>
        <taxon>Pentapetalae</taxon>
        <taxon>rosids</taxon>
        <taxon>fabids</taxon>
        <taxon>Malpighiales</taxon>
        <taxon>Salicaceae</taxon>
        <taxon>Saliceae</taxon>
        <taxon>Populus</taxon>
    </lineage>
</organism>
<keyword evidence="2" id="KW-1185">Reference proteome</keyword>
<evidence type="ECO:0000313" key="1">
    <source>
        <dbReference type="EMBL" id="KAL3596277.1"/>
    </source>
</evidence>
<reference evidence="1 2" key="1">
    <citation type="journal article" date="2024" name="Plant Biotechnol. J.">
        <title>Genome and CRISPR/Cas9 system of a widespread forest tree (Populus alba) in the world.</title>
        <authorList>
            <person name="Liu Y.J."/>
            <person name="Jiang P.F."/>
            <person name="Han X.M."/>
            <person name="Li X.Y."/>
            <person name="Wang H.M."/>
            <person name="Wang Y.J."/>
            <person name="Wang X.X."/>
            <person name="Zeng Q.Y."/>
        </authorList>
    </citation>
    <scope>NUCLEOTIDE SEQUENCE [LARGE SCALE GENOMIC DNA]</scope>
    <source>
        <strain evidence="2">cv. PAL-ZL1</strain>
    </source>
</reference>
<feature type="non-terminal residue" evidence="1">
    <location>
        <position position="70"/>
    </location>
</feature>
<feature type="non-terminal residue" evidence="1">
    <location>
        <position position="1"/>
    </location>
</feature>
<comment type="caution">
    <text evidence="1">The sequence shown here is derived from an EMBL/GenBank/DDBJ whole genome shotgun (WGS) entry which is preliminary data.</text>
</comment>
<gene>
    <name evidence="1" type="ORF">D5086_007914</name>
</gene>
<sequence>GKLGNGQEIAVKRISKTSGQGMKEFMNEVRLISKLQHRNLVKLFGCCIHEEEKMLIYEYLPNKSLDFFVF</sequence>
<evidence type="ECO:0000313" key="2">
    <source>
        <dbReference type="Proteomes" id="UP000309997"/>
    </source>
</evidence>